<protein>
    <submittedName>
        <fullName evidence="2">Uncharacterized protein</fullName>
    </submittedName>
</protein>
<dbReference type="EMBL" id="CAJHJG010004684">
    <property type="protein sequence ID" value="CAD6943262.1"/>
    <property type="molecule type" value="Genomic_DNA"/>
</dbReference>
<gene>
    <name evidence="2" type="ORF">JKIAZH3_G2351</name>
</gene>
<name>A0ABN7J3K8_9BASI</name>
<comment type="caution">
    <text evidence="2">The sequence shown here is derived from an EMBL/GenBank/DDBJ whole genome shotgun (WGS) entry which is preliminary data.</text>
</comment>
<proteinExistence type="predicted"/>
<reference evidence="2" key="1">
    <citation type="submission" date="2020-10" db="EMBL/GenBank/DDBJ databases">
        <authorList>
            <person name="Sedaghatjoo S."/>
        </authorList>
    </citation>
    <scope>NUCLEOTIDE SEQUENCE</scope>
    <source>
        <strain evidence="2">AZH3</strain>
    </source>
</reference>
<sequence>MNVLLIVPSSSTPLSRRSPPTRPHLQPRFPPSIDPTVGPSAEPESIFGARGPGVLPPELVEQLEQAGALATDEEVDAVHATSVEADTHEGAAQFVNETLDLTLHLQQSTLAPSTKASWDRCKRHFLVSGLFISPPYDSFFARLALAGLLVTPHFT</sequence>
<evidence type="ECO:0000256" key="1">
    <source>
        <dbReference type="SAM" id="MobiDB-lite"/>
    </source>
</evidence>
<organism evidence="2 3">
    <name type="scientific">Tilletia caries</name>
    <name type="common">wheat bunt fungus</name>
    <dbReference type="NCBI Taxonomy" id="13290"/>
    <lineage>
        <taxon>Eukaryota</taxon>
        <taxon>Fungi</taxon>
        <taxon>Dikarya</taxon>
        <taxon>Basidiomycota</taxon>
        <taxon>Ustilaginomycotina</taxon>
        <taxon>Exobasidiomycetes</taxon>
        <taxon>Tilletiales</taxon>
        <taxon>Tilletiaceae</taxon>
        <taxon>Tilletia</taxon>
    </lineage>
</organism>
<dbReference type="Proteomes" id="UP000836402">
    <property type="component" value="Unassembled WGS sequence"/>
</dbReference>
<accession>A0ABN7J3K8</accession>
<evidence type="ECO:0000313" key="2">
    <source>
        <dbReference type="EMBL" id="CAD6943262.1"/>
    </source>
</evidence>
<keyword evidence="3" id="KW-1185">Reference proteome</keyword>
<feature type="region of interest" description="Disordered" evidence="1">
    <location>
        <begin position="8"/>
        <end position="44"/>
    </location>
</feature>
<feature type="compositionally biased region" description="Low complexity" evidence="1">
    <location>
        <begin position="8"/>
        <end position="18"/>
    </location>
</feature>
<evidence type="ECO:0000313" key="3">
    <source>
        <dbReference type="Proteomes" id="UP000836402"/>
    </source>
</evidence>